<keyword evidence="4" id="KW-0274">FAD</keyword>
<dbReference type="InterPro" id="IPR059103">
    <property type="entry name" value="FixC-like_C"/>
</dbReference>
<dbReference type="PANTHER" id="PTHR43624:SF2">
    <property type="entry name" value="ELECTRON TRANSFER FLAVOPROTEIN-QUINONE OXIDOREDUCTASE YDIS-RELATED"/>
    <property type="match status" value="1"/>
</dbReference>
<evidence type="ECO:0000256" key="4">
    <source>
        <dbReference type="ARBA" id="ARBA00022827"/>
    </source>
</evidence>
<dbReference type="EMBL" id="CP071182">
    <property type="protein sequence ID" value="QSO46270.1"/>
    <property type="molecule type" value="Genomic_DNA"/>
</dbReference>
<dbReference type="GO" id="GO:0016491">
    <property type="term" value="F:oxidoreductase activity"/>
    <property type="evidence" value="ECO:0007669"/>
    <property type="project" value="UniProtKB-KW"/>
</dbReference>
<keyword evidence="5" id="KW-0560">Oxidoreductase</keyword>
<proteinExistence type="inferred from homology"/>
<evidence type="ECO:0000259" key="6">
    <source>
        <dbReference type="Pfam" id="PF26311"/>
    </source>
</evidence>
<evidence type="ECO:0000256" key="1">
    <source>
        <dbReference type="ARBA" id="ARBA00001974"/>
    </source>
</evidence>
<dbReference type="Pfam" id="PF12831">
    <property type="entry name" value="FAD_oxidored"/>
    <property type="match status" value="1"/>
</dbReference>
<feature type="domain" description="FixC-like C-terminal" evidence="6">
    <location>
        <begin position="374"/>
        <end position="433"/>
    </location>
</feature>
<accession>A0A9X7VWT0</accession>
<dbReference type="AlphaFoldDB" id="A0A9X7VWT0"/>
<dbReference type="RefSeq" id="WP_206655639.1">
    <property type="nucleotide sequence ID" value="NZ_CP071182.1"/>
</dbReference>
<comment type="cofactor">
    <cofactor evidence="1">
        <name>FAD</name>
        <dbReference type="ChEBI" id="CHEBI:57692"/>
    </cofactor>
</comment>
<gene>
    <name evidence="7" type="ORF">JZ786_17435</name>
</gene>
<evidence type="ECO:0000256" key="5">
    <source>
        <dbReference type="ARBA" id="ARBA00023002"/>
    </source>
</evidence>
<dbReference type="Gene3D" id="3.50.50.60">
    <property type="entry name" value="FAD/NAD(P)-binding domain"/>
    <property type="match status" value="1"/>
</dbReference>
<dbReference type="SUPFAM" id="SSF54373">
    <property type="entry name" value="FAD-linked reductases, C-terminal domain"/>
    <property type="match status" value="1"/>
</dbReference>
<evidence type="ECO:0000313" key="7">
    <source>
        <dbReference type="EMBL" id="QSO46270.1"/>
    </source>
</evidence>
<organism evidence="7 8">
    <name type="scientific">Alicyclobacillus mengziensis</name>
    <dbReference type="NCBI Taxonomy" id="2931921"/>
    <lineage>
        <taxon>Bacteria</taxon>
        <taxon>Bacillati</taxon>
        <taxon>Bacillota</taxon>
        <taxon>Bacilli</taxon>
        <taxon>Bacillales</taxon>
        <taxon>Alicyclobacillaceae</taxon>
        <taxon>Alicyclobacillus</taxon>
    </lineage>
</organism>
<dbReference type="SUPFAM" id="SSF51905">
    <property type="entry name" value="FAD/NAD(P)-binding domain"/>
    <property type="match status" value="1"/>
</dbReference>
<keyword evidence="3" id="KW-0285">Flavoprotein</keyword>
<reference evidence="7 8" key="1">
    <citation type="submission" date="2021-02" db="EMBL/GenBank/DDBJ databases">
        <title>Alicyclobacillus curvatus sp. nov. and Alicyclobacillus mengziensis sp. nov., two acidophilic bacteria isolated from acid mine drainage.</title>
        <authorList>
            <person name="Huang Y."/>
        </authorList>
    </citation>
    <scope>NUCLEOTIDE SEQUENCE [LARGE SCALE GENOMIC DNA]</scope>
    <source>
        <strain evidence="7 8">S30H14</strain>
    </source>
</reference>
<dbReference type="InterPro" id="IPR039651">
    <property type="entry name" value="FixC-like"/>
</dbReference>
<evidence type="ECO:0000256" key="2">
    <source>
        <dbReference type="ARBA" id="ARBA00006796"/>
    </source>
</evidence>
<dbReference type="KEGG" id="afx:JZ786_17435"/>
<dbReference type="PANTHER" id="PTHR43624">
    <property type="entry name" value="ELECTRON TRANSFER FLAVOPROTEIN-QUINONE OXIDOREDUCTASE YDIS-RELATED"/>
    <property type="match status" value="1"/>
</dbReference>
<evidence type="ECO:0000313" key="8">
    <source>
        <dbReference type="Proteomes" id="UP000663505"/>
    </source>
</evidence>
<sequence length="434" mass="47235">MADERFDVVVVGAGPAGAAAALTAARGGLKVALIERGEYPGAKNTFGGVLYRKQIEQIIPEFWKTAPLERTIVEQRLWLLAKESTVSVSFRDDRFMDPPNCWTGQRSKFDQWFAAQAEAAGAVPLYETGVTDVVIEDGKVVGVVTDRDDGELRANVVIIADGVNSLLGKRLRAHREWQPDQVSLAVKEVIALPKEKIQDRFNLDKNEGCTIELVGETMGMAGLGFLYTNTDTLSLGVGVMVSDLKRLKIKPYEVLNGLKQHPMVKRLIDGGEVKEYAGHLIPEGGFTAMPPLAGDGWMICGDAAQMVNAVHREGTNLAVESGRLAGEAAISAHTTGDYSVGSLEQYSKAVRKSIIHKDLKKYKGLHGLLSFPDSDKLFGQLPQAVNDALFDFLSVDGAPKRDKQKLAFRKLEGVAGGRMDLVRMALKGWRAMNG</sequence>
<dbReference type="Proteomes" id="UP000663505">
    <property type="component" value="Chromosome"/>
</dbReference>
<name>A0A9X7VWT0_9BACL</name>
<protein>
    <submittedName>
        <fullName evidence="7">FAD-dependent oxidoreductase</fullName>
    </submittedName>
</protein>
<dbReference type="InterPro" id="IPR036188">
    <property type="entry name" value="FAD/NAD-bd_sf"/>
</dbReference>
<dbReference type="Pfam" id="PF26311">
    <property type="entry name" value="ETF-QO_FixC_C"/>
    <property type="match status" value="1"/>
</dbReference>
<evidence type="ECO:0000256" key="3">
    <source>
        <dbReference type="ARBA" id="ARBA00022630"/>
    </source>
</evidence>
<dbReference type="PRINTS" id="PR00411">
    <property type="entry name" value="PNDRDTASEI"/>
</dbReference>
<comment type="similarity">
    <text evidence="2">Belongs to the ETF-QO/FixC family.</text>
</comment>
<keyword evidence="8" id="KW-1185">Reference proteome</keyword>